<accession>A0ABR4BPB9</accession>
<dbReference type="InterPro" id="IPR004358">
    <property type="entry name" value="Sig_transdc_His_kin-like_C"/>
</dbReference>
<feature type="domain" description="Histidine kinase" evidence="10">
    <location>
        <begin position="1908"/>
        <end position="2129"/>
    </location>
</feature>
<evidence type="ECO:0000256" key="4">
    <source>
        <dbReference type="ARBA" id="ARBA00022679"/>
    </source>
</evidence>
<dbReference type="Gene3D" id="1.10.510.10">
    <property type="entry name" value="Transferase(Phosphotransferase) domain 1"/>
    <property type="match status" value="1"/>
</dbReference>
<feature type="compositionally biased region" description="Polar residues" evidence="7">
    <location>
        <begin position="470"/>
        <end position="486"/>
    </location>
</feature>
<dbReference type="InterPro" id="IPR036097">
    <property type="entry name" value="HisK_dim/P_sf"/>
</dbReference>
<dbReference type="InterPro" id="IPR036890">
    <property type="entry name" value="HATPase_C_sf"/>
</dbReference>
<keyword evidence="8" id="KW-0812">Transmembrane</keyword>
<dbReference type="Pfam" id="PF13191">
    <property type="entry name" value="AAA_16"/>
    <property type="match status" value="1"/>
</dbReference>
<evidence type="ECO:0000256" key="6">
    <source>
        <dbReference type="PROSITE-ProRule" id="PRU00169"/>
    </source>
</evidence>
<dbReference type="SMART" id="SM00220">
    <property type="entry name" value="S_TKc"/>
    <property type="match status" value="1"/>
</dbReference>
<comment type="catalytic activity">
    <reaction evidence="1">
        <text>ATP + protein L-histidine = ADP + protein N-phospho-L-histidine.</text>
        <dbReference type="EC" id="2.7.13.3"/>
    </reaction>
</comment>
<dbReference type="PROSITE" id="PS50110">
    <property type="entry name" value="RESPONSE_REGULATORY"/>
    <property type="match status" value="1"/>
</dbReference>
<dbReference type="Proteomes" id="UP001590951">
    <property type="component" value="Unassembled WGS sequence"/>
</dbReference>
<dbReference type="CDD" id="cd00082">
    <property type="entry name" value="HisKA"/>
    <property type="match status" value="1"/>
</dbReference>
<dbReference type="SMART" id="SM00387">
    <property type="entry name" value="HATPase_c"/>
    <property type="match status" value="1"/>
</dbReference>
<dbReference type="InterPro" id="IPR011006">
    <property type="entry name" value="CheY-like_superfamily"/>
</dbReference>
<keyword evidence="8" id="KW-0472">Membrane</keyword>
<feature type="domain" description="Response regulatory" evidence="11">
    <location>
        <begin position="2180"/>
        <end position="2303"/>
    </location>
</feature>
<dbReference type="Gene3D" id="3.30.565.10">
    <property type="entry name" value="Histidine kinase-like ATPase, C-terminal domain"/>
    <property type="match status" value="1"/>
</dbReference>
<dbReference type="InterPro" id="IPR027417">
    <property type="entry name" value="P-loop_NTPase"/>
</dbReference>
<feature type="transmembrane region" description="Helical" evidence="8">
    <location>
        <begin position="1214"/>
        <end position="1241"/>
    </location>
</feature>
<dbReference type="EC" id="2.7.13.3" evidence="2"/>
<evidence type="ECO:0000256" key="2">
    <source>
        <dbReference type="ARBA" id="ARBA00012438"/>
    </source>
</evidence>
<dbReference type="SUPFAM" id="SSF52172">
    <property type="entry name" value="CheY-like"/>
    <property type="match status" value="1"/>
</dbReference>
<evidence type="ECO:0000256" key="5">
    <source>
        <dbReference type="ARBA" id="ARBA00022777"/>
    </source>
</evidence>
<dbReference type="Gene3D" id="3.30.450.40">
    <property type="match status" value="1"/>
</dbReference>
<evidence type="ECO:0000259" key="9">
    <source>
        <dbReference type="PROSITE" id="PS50011"/>
    </source>
</evidence>
<evidence type="ECO:0000256" key="1">
    <source>
        <dbReference type="ARBA" id="ARBA00000085"/>
    </source>
</evidence>
<feature type="compositionally biased region" description="Polar residues" evidence="7">
    <location>
        <begin position="91"/>
        <end position="101"/>
    </location>
</feature>
<reference evidence="12 13" key="1">
    <citation type="submission" date="2024-09" db="EMBL/GenBank/DDBJ databases">
        <title>Rethinking Asexuality: The Enigmatic Case of Functional Sexual Genes in Lepraria (Stereocaulaceae).</title>
        <authorList>
            <person name="Doellman M."/>
            <person name="Sun Y."/>
            <person name="Barcenas-Pena A."/>
            <person name="Lumbsch H.T."/>
            <person name="Grewe F."/>
        </authorList>
    </citation>
    <scope>NUCLEOTIDE SEQUENCE [LARGE SCALE GENOMIC DNA]</scope>
    <source>
        <strain evidence="12 13">Grewe 0041</strain>
    </source>
</reference>
<dbReference type="PROSITE" id="PS50109">
    <property type="entry name" value="HIS_KIN"/>
    <property type="match status" value="1"/>
</dbReference>
<dbReference type="InterPro" id="IPR041664">
    <property type="entry name" value="AAA_16"/>
</dbReference>
<dbReference type="InterPro" id="IPR011009">
    <property type="entry name" value="Kinase-like_dom_sf"/>
</dbReference>
<dbReference type="InterPro" id="IPR029016">
    <property type="entry name" value="GAF-like_dom_sf"/>
</dbReference>
<dbReference type="InterPro" id="IPR000719">
    <property type="entry name" value="Prot_kinase_dom"/>
</dbReference>
<feature type="compositionally biased region" description="Low complexity" evidence="7">
    <location>
        <begin position="2384"/>
        <end position="2395"/>
    </location>
</feature>
<evidence type="ECO:0000256" key="3">
    <source>
        <dbReference type="ARBA" id="ARBA00022553"/>
    </source>
</evidence>
<keyword evidence="13" id="KW-1185">Reference proteome</keyword>
<keyword evidence="3 6" id="KW-0597">Phosphoprotein</keyword>
<evidence type="ECO:0000256" key="8">
    <source>
        <dbReference type="SAM" id="Phobius"/>
    </source>
</evidence>
<feature type="compositionally biased region" description="Polar residues" evidence="7">
    <location>
        <begin position="539"/>
        <end position="551"/>
    </location>
</feature>
<keyword evidence="5" id="KW-0418">Kinase</keyword>
<evidence type="ECO:0000259" key="10">
    <source>
        <dbReference type="PROSITE" id="PS50109"/>
    </source>
</evidence>
<dbReference type="SMART" id="SM00448">
    <property type="entry name" value="REC"/>
    <property type="match status" value="1"/>
</dbReference>
<dbReference type="SUPFAM" id="SSF47384">
    <property type="entry name" value="Homodimeric domain of signal transducing histidine kinase"/>
    <property type="match status" value="1"/>
</dbReference>
<dbReference type="Gene3D" id="3.40.50.2300">
    <property type="match status" value="1"/>
</dbReference>
<feature type="compositionally biased region" description="Polar residues" evidence="7">
    <location>
        <begin position="59"/>
        <end position="75"/>
    </location>
</feature>
<feature type="region of interest" description="Disordered" evidence="7">
    <location>
        <begin position="461"/>
        <end position="575"/>
    </location>
</feature>
<organism evidence="12 13">
    <name type="scientific">Lepraria finkii</name>
    <dbReference type="NCBI Taxonomy" id="1340010"/>
    <lineage>
        <taxon>Eukaryota</taxon>
        <taxon>Fungi</taxon>
        <taxon>Dikarya</taxon>
        <taxon>Ascomycota</taxon>
        <taxon>Pezizomycotina</taxon>
        <taxon>Lecanoromycetes</taxon>
        <taxon>OSLEUM clade</taxon>
        <taxon>Lecanoromycetidae</taxon>
        <taxon>Lecanorales</taxon>
        <taxon>Lecanorineae</taxon>
        <taxon>Stereocaulaceae</taxon>
        <taxon>Lepraria</taxon>
    </lineage>
</organism>
<sequence length="2425" mass="269013">MVETNGIERGQALLPSPRLYERLTQLGGYTWDQSIQPFHSTYDNWHVLGIRHLTHDASGASSLQGVPKTNSTASSPRLGPRPSFKHHRTGSIGTNENTSGRSDGENTYIPVVARISTHALQIEREYHLCRSFIQTSDPECSHTVRLIDLTRLPNRQGDEATLVVSIFESPGRNYLKDLLDFGPAWLGPAQLGEGPGDIDGRPSSPRNQISLSTFLDFAIGACECLELLHHGLKTVHGELRADAFHFNHDTCAVKLINFGSGPRSFENGLTSSGWITLSREIGVKHKLQHVAPEQTGRMPAEPNSRTDIYGLGIIFWTLLTGKAPFQGETPIDIIQAVLGRRIPSVSSERMDIPDVIARIIQKMTQKQMDERYHSASGVKHDLVEVQRLLGEGDNEALTDFVIGSKDRSSFFVLPANKAGTDQDHNKIIEVIERVAKWQEQSHEQTRSGVYAFGSTSASSLSERFEGIETGTRSSDTSSQVGKNSEASPALRPISSAKASGHNLQSHSRDSSVAHEPANGATPAENPPLEVSDSMELPETTFTLNTQRSSGTKTDHASGEYNGANQMPRRRGSHKALRRRRCELISIVGSAGAGKSSLIQRTQAEIRKMGYFASAKFDPARKAPYEPLLRAMGSLFRQIFSESDSNYHNMVRRQIRGLWPSVCSMLDLPESLVSVDAQYINKTTAFTSQAGMNKSARGEMMEISSARSATSGDLMSGNQLPAEFLRGGANPPSLKFMTVFVEVMRILSTNKLICLCLDDLPFADEESLDLVSTLISKKLGIVILTTSRDDKMFSKPVESVLKNKAANITTIQLSPLSEQEIVEYVAATLYRPTEYVIPLAVVCLEKSNGNPFYLRQMLEVCHRKNCILYSWKESAWEYDLDRVFAEFESESYHQQLNTNFITKRLQDLPTSARSILAWASLLGTTFSFTLIQRLLSGEFDYVEDGVDRNDAACTKAAELFTPQPVENAVEGLQATLQAYILMPASNEDEFSFSHDRYVQASASLRECHDVEKMHFIIAQTMMKYSNLDGRSLYTRSRHICQAVNAIKRRVSNRYHFRAFLFEAAQKAVATGARPTALGYYETCLALMQPDPWQEGERDVFYEETLNLYTKAAELYWHQARPVEAQNLLDSIFAGARTAGDKATAWILQSKLFTQAGNMAGAFTALKTSLLELGLDFPANPSWEICDDEYYQLRQRLTTASFTKLIGKPLDTDPKMIAMGAVLVEAVSAAFWSSTLVFFQMVLKMIGKHLDNSGTFSQIGLGFSYFAMIIISRYEDHSFGLRMQDLSKQLLTQHGDSYTLGRGLAMTALFTAHLSSPIRAHFDIIEEAIDHSLVSGDKHIFLICVGTIAMHRLFIGDDMADIELYCAIGPEDFGDWSSDVRGGVVLTAIRQVARSLQGKTWTDNPETAMSDDEHHTPDYMALIEARSSNKKRPRDIYNSLRVIVLYLYGHHAKVIQLGTEISSSVYQLWSLRITRLSWFYIALSLLAHLREHPTDPERGGILAKVKDYKARIIQWQAECSANYLMWSLLIEAEMAEVEERYGDAIQAYEAAIDHTQLHDFLLEQALAFELQGDFFVRRGARRAARATLKDALATYSRIGASGKVDQLTVKHEWVLRASTTVQTRDIAIQTASSIGEIGNTQYCVEENERQETRNLGKETAGDRTQAWINPTLDRDLDGKNSGQDISDLGLDVLDLQSILEFNQAISSELRIDRLLAQMTEIILESAGAQAAFAAVVIEGENGWCIAASGTADGISEEAQPITDIRDETQKQVLLYTMRFKEVVFVHNLAQDDRFLTHGSAKSVISLPIFQGKDLLGVLYLEGQPNSFTDRNLGVLQLFCNQVGISIANALLFRRIAKVSASNTSMIESQKRALGKAREAELKAKTAEAEAMENVRLKEEAAKAKGMFLANVSHELRTPLTGVIGMSELLKGTPLNKEQDSYADSIRLCADTLLTVINDILDFSKLEAGKMKLFSVPLNLKETITEVVRALSFANLEKGLQTREELDLDPKLLVMGDPVRLHQIFMNLLSNSYKFTSKGSVTVSAKTDFEDRDSIRVTCSVADSGIGITQEQVSRLFKPFSQADSSTQRQFGGSGLGLSICKALVEVLNGKIWLESLVGTGTTVFFTLTFPKAAKSATTDVTPIAAKDPDPMATWSSDSGNLAPRSSTASFFDLSKIPRDQLRICSAEDNPINQKIAVSFVTKLGFKPEAYSDGLQALEALRRSSQEKKPFHLVLMDVQMPVLDGYDATRLIRKDDDPAVRGVLIIAMTASAIRGDREKCLQAGMNNYLAKPVRAAVLKSMLEDYLRESSKVMPDLQETATDLAKTVMEGARNEIQNGNETKKSHRTRPSFEKRMSSRNAIPFRGQDAQQNAPNEDSADEKTPRQPQPRTTRPGTSRTNSAASVIRNIRIEEDEGVPPLSLVDETRNE</sequence>
<dbReference type="SMART" id="SM00388">
    <property type="entry name" value="HisKA"/>
    <property type="match status" value="1"/>
</dbReference>
<dbReference type="InterPro" id="IPR003661">
    <property type="entry name" value="HisK_dim/P_dom"/>
</dbReference>
<dbReference type="SUPFAM" id="SSF52540">
    <property type="entry name" value="P-loop containing nucleoside triphosphate hydrolases"/>
    <property type="match status" value="1"/>
</dbReference>
<dbReference type="EMBL" id="JBHFEH010000001">
    <property type="protein sequence ID" value="KAL2059565.1"/>
    <property type="molecule type" value="Genomic_DNA"/>
</dbReference>
<dbReference type="PANTHER" id="PTHR43047:SF46">
    <property type="entry name" value="HISTIDINE KINASE_RESPONSE REGULATOR, PUTATIVE (AFU_ORTHOLOGUE AFUA_3G12550)-RELATED"/>
    <property type="match status" value="1"/>
</dbReference>
<dbReference type="InterPro" id="IPR005467">
    <property type="entry name" value="His_kinase_dom"/>
</dbReference>
<dbReference type="SUPFAM" id="SSF56112">
    <property type="entry name" value="Protein kinase-like (PK-like)"/>
    <property type="match status" value="1"/>
</dbReference>
<name>A0ABR4BPB9_9LECA</name>
<dbReference type="Pfam" id="PF13185">
    <property type="entry name" value="GAF_2"/>
    <property type="match status" value="1"/>
</dbReference>
<evidence type="ECO:0000256" key="7">
    <source>
        <dbReference type="SAM" id="MobiDB-lite"/>
    </source>
</evidence>
<dbReference type="SUPFAM" id="SSF55874">
    <property type="entry name" value="ATPase domain of HSP90 chaperone/DNA topoisomerase II/histidine kinase"/>
    <property type="match status" value="1"/>
</dbReference>
<keyword evidence="8" id="KW-1133">Transmembrane helix</keyword>
<dbReference type="CDD" id="cd17546">
    <property type="entry name" value="REC_hyHK_CKI1_RcsC-like"/>
    <property type="match status" value="1"/>
</dbReference>
<dbReference type="InterPro" id="IPR001789">
    <property type="entry name" value="Sig_transdc_resp-reg_receiver"/>
</dbReference>
<evidence type="ECO:0000259" key="11">
    <source>
        <dbReference type="PROSITE" id="PS50110"/>
    </source>
</evidence>
<feature type="transmembrane region" description="Helical" evidence="8">
    <location>
        <begin position="1253"/>
        <end position="1272"/>
    </location>
</feature>
<comment type="caution">
    <text evidence="12">The sequence shown here is derived from an EMBL/GenBank/DDBJ whole genome shotgun (WGS) entry which is preliminary data.</text>
</comment>
<dbReference type="PRINTS" id="PR00344">
    <property type="entry name" value="BCTRLSENSOR"/>
</dbReference>
<proteinExistence type="predicted"/>
<dbReference type="Pfam" id="PF00072">
    <property type="entry name" value="Response_reg"/>
    <property type="match status" value="1"/>
</dbReference>
<dbReference type="PROSITE" id="PS50011">
    <property type="entry name" value="PROTEIN_KINASE_DOM"/>
    <property type="match status" value="1"/>
</dbReference>
<feature type="region of interest" description="Disordered" evidence="7">
    <location>
        <begin position="2329"/>
        <end position="2425"/>
    </location>
</feature>
<dbReference type="Pfam" id="PF00512">
    <property type="entry name" value="HisKA"/>
    <property type="match status" value="1"/>
</dbReference>
<gene>
    <name evidence="12" type="ORF">ABVK25_000858</name>
</gene>
<dbReference type="Gene3D" id="1.10.287.130">
    <property type="match status" value="1"/>
</dbReference>
<evidence type="ECO:0000313" key="12">
    <source>
        <dbReference type="EMBL" id="KAL2059565.1"/>
    </source>
</evidence>
<keyword evidence="4" id="KW-0808">Transferase</keyword>
<dbReference type="CDD" id="cd16922">
    <property type="entry name" value="HATPase_EvgS-ArcB-TorS-like"/>
    <property type="match status" value="1"/>
</dbReference>
<feature type="domain" description="Protein kinase" evidence="9">
    <location>
        <begin position="20"/>
        <end position="383"/>
    </location>
</feature>
<evidence type="ECO:0000313" key="13">
    <source>
        <dbReference type="Proteomes" id="UP001590951"/>
    </source>
</evidence>
<dbReference type="InterPro" id="IPR003018">
    <property type="entry name" value="GAF"/>
</dbReference>
<dbReference type="SMART" id="SM00065">
    <property type="entry name" value="GAF"/>
    <property type="match status" value="1"/>
</dbReference>
<dbReference type="InterPro" id="IPR003594">
    <property type="entry name" value="HATPase_dom"/>
</dbReference>
<dbReference type="SUPFAM" id="SSF55781">
    <property type="entry name" value="GAF domain-like"/>
    <property type="match status" value="1"/>
</dbReference>
<dbReference type="PANTHER" id="PTHR43047">
    <property type="entry name" value="TWO-COMPONENT HISTIDINE PROTEIN KINASE"/>
    <property type="match status" value="1"/>
</dbReference>
<protein>
    <recommendedName>
        <fullName evidence="2">histidine kinase</fullName>
        <ecNumber evidence="2">2.7.13.3</ecNumber>
    </recommendedName>
</protein>
<feature type="modified residue" description="4-aspartylphosphate" evidence="6">
    <location>
        <position position="2234"/>
    </location>
</feature>
<dbReference type="Pfam" id="PF02518">
    <property type="entry name" value="HATPase_c"/>
    <property type="match status" value="1"/>
</dbReference>
<feature type="region of interest" description="Disordered" evidence="7">
    <location>
        <begin position="59"/>
        <end position="105"/>
    </location>
</feature>